<feature type="coiled-coil region" evidence="3">
    <location>
        <begin position="208"/>
        <end position="303"/>
    </location>
</feature>
<dbReference type="Proteomes" id="UP000298416">
    <property type="component" value="Unassembled WGS sequence"/>
</dbReference>
<feature type="compositionally biased region" description="Basic and acidic residues" evidence="4">
    <location>
        <begin position="43"/>
        <end position="62"/>
    </location>
</feature>
<protein>
    <recommendedName>
        <fullName evidence="7">Interactor of constitutive active ROP</fullName>
    </recommendedName>
</protein>
<reference evidence="5" key="1">
    <citation type="submission" date="2018-01" db="EMBL/GenBank/DDBJ databases">
        <authorList>
            <person name="Mao J.F."/>
        </authorList>
    </citation>
    <scope>NUCLEOTIDE SEQUENCE</scope>
    <source>
        <strain evidence="5">Huo1</strain>
        <tissue evidence="5">Leaf</tissue>
    </source>
</reference>
<keyword evidence="2 3" id="KW-0175">Coiled coil</keyword>
<dbReference type="PANTHER" id="PTHR34224">
    <property type="entry name" value="INTERACTOR OF CONSTITUTIVE ACTIVE ROPS 2, CHLOROPLASTIC-RELATED"/>
    <property type="match status" value="1"/>
</dbReference>
<comment type="similarity">
    <text evidence="1">Belongs to the ICR family.</text>
</comment>
<feature type="coiled-coil region" evidence="3">
    <location>
        <begin position="333"/>
        <end position="360"/>
    </location>
</feature>
<accession>A0A8X9AA67</accession>
<organism evidence="5">
    <name type="scientific">Salvia splendens</name>
    <name type="common">Scarlet sage</name>
    <dbReference type="NCBI Taxonomy" id="180675"/>
    <lineage>
        <taxon>Eukaryota</taxon>
        <taxon>Viridiplantae</taxon>
        <taxon>Streptophyta</taxon>
        <taxon>Embryophyta</taxon>
        <taxon>Tracheophyta</taxon>
        <taxon>Spermatophyta</taxon>
        <taxon>Magnoliopsida</taxon>
        <taxon>eudicotyledons</taxon>
        <taxon>Gunneridae</taxon>
        <taxon>Pentapetalae</taxon>
        <taxon>asterids</taxon>
        <taxon>lamiids</taxon>
        <taxon>Lamiales</taxon>
        <taxon>Lamiaceae</taxon>
        <taxon>Nepetoideae</taxon>
        <taxon>Mentheae</taxon>
        <taxon>Salviinae</taxon>
        <taxon>Salvia</taxon>
        <taxon>Salvia subgen. Calosphace</taxon>
        <taxon>core Calosphace</taxon>
    </lineage>
</organism>
<proteinExistence type="inferred from homology"/>
<feature type="compositionally biased region" description="Basic and acidic residues" evidence="4">
    <location>
        <begin position="375"/>
        <end position="391"/>
    </location>
</feature>
<keyword evidence="6" id="KW-1185">Reference proteome</keyword>
<dbReference type="InterPro" id="IPR029688">
    <property type="entry name" value="ICR"/>
</dbReference>
<feature type="region of interest" description="Disordered" evidence="4">
    <location>
        <begin position="453"/>
        <end position="490"/>
    </location>
</feature>
<evidence type="ECO:0008006" key="7">
    <source>
        <dbReference type="Google" id="ProtNLM"/>
    </source>
</evidence>
<evidence type="ECO:0000256" key="2">
    <source>
        <dbReference type="ARBA" id="ARBA00023054"/>
    </source>
</evidence>
<sequence length="490" mass="55390">MQTATSRGLARKLRSAGSDSASSPNPITKPPNDPTSKAIRLPPPEKKRPGKPEAQDLKRTKEQLSSCESWKRRAEEAKKQLTAMAAELEESQNQLKEFSECEEARLQELRKISQERDKEWQSEMEAFHKHYSMDSAALASAMNEIQKLRMQLDNVTKSEAAQARHADSAHIEIQSLRFELTETLILVDRLKTQLNDSREFESYALDEVRRAEKQLEVVKTAENKLKLENDNVVGLYKSVLLDLDKSNGRVKSLEELVATLQSDRANISANSSPGDGDVEIAEMNTLKSGVDELRSALGDAERRNIDEYIQSTVEIQNAYQLVELTRSESSEKEAELVAKLRESRAQVEELRIKLVEMENAVQISSKLEKEEGDDAERATEEENEKLRKTETAKQSTGTSRLDAAQASNAELEAELRRLQVQCHQWRKAAEAAAAMLSTSKYGERRVSWDYHTITSRLSSPQSDDEEDDSPKKKNRNMLKKIGVLLKKGYK</sequence>
<evidence type="ECO:0000256" key="3">
    <source>
        <dbReference type="SAM" id="Coils"/>
    </source>
</evidence>
<dbReference type="AlphaFoldDB" id="A0A8X9AA67"/>
<evidence type="ECO:0000313" key="5">
    <source>
        <dbReference type="EMBL" id="KAG6434038.1"/>
    </source>
</evidence>
<name>A0A8X9AA67_SALSN</name>
<evidence type="ECO:0000256" key="4">
    <source>
        <dbReference type="SAM" id="MobiDB-lite"/>
    </source>
</evidence>
<feature type="region of interest" description="Disordered" evidence="4">
    <location>
        <begin position="365"/>
        <end position="404"/>
    </location>
</feature>
<dbReference type="PANTHER" id="PTHR34224:SF4">
    <property type="entry name" value="INTERACTOR OF CONSTITUTIVE ACTIVE ROPS 2, CHLOROPLASTIC"/>
    <property type="match status" value="1"/>
</dbReference>
<feature type="compositionally biased region" description="Polar residues" evidence="4">
    <location>
        <begin position="17"/>
        <end position="26"/>
    </location>
</feature>
<comment type="caution">
    <text evidence="5">The sequence shown here is derived from an EMBL/GenBank/DDBJ whole genome shotgun (WGS) entry which is preliminary data.</text>
</comment>
<gene>
    <name evidence="5" type="ORF">SASPL_105659</name>
</gene>
<evidence type="ECO:0000256" key="1">
    <source>
        <dbReference type="ARBA" id="ARBA00009778"/>
    </source>
</evidence>
<dbReference type="EMBL" id="PNBA02000002">
    <property type="protein sequence ID" value="KAG6434038.1"/>
    <property type="molecule type" value="Genomic_DNA"/>
</dbReference>
<feature type="region of interest" description="Disordered" evidence="4">
    <location>
        <begin position="1"/>
        <end position="75"/>
    </location>
</feature>
<reference evidence="5" key="2">
    <citation type="submission" date="2020-08" db="EMBL/GenBank/DDBJ databases">
        <title>Plant Genome Project.</title>
        <authorList>
            <person name="Zhang R.-G."/>
        </authorList>
    </citation>
    <scope>NUCLEOTIDE SEQUENCE</scope>
    <source>
        <strain evidence="5">Huo1</strain>
        <tissue evidence="5">Leaf</tissue>
    </source>
</reference>
<evidence type="ECO:0000313" key="6">
    <source>
        <dbReference type="Proteomes" id="UP000298416"/>
    </source>
</evidence>